<dbReference type="SUPFAM" id="SSF56112">
    <property type="entry name" value="Protein kinase-like (PK-like)"/>
    <property type="match status" value="1"/>
</dbReference>
<dbReference type="Proteomes" id="UP001367676">
    <property type="component" value="Unassembled WGS sequence"/>
</dbReference>
<evidence type="ECO:0000313" key="2">
    <source>
        <dbReference type="EMBL" id="KAK7597930.1"/>
    </source>
</evidence>
<dbReference type="InterPro" id="IPR004119">
    <property type="entry name" value="EcKL"/>
</dbReference>
<name>A0AAN9TXF7_9HEMI</name>
<proteinExistence type="predicted"/>
<dbReference type="AlphaFoldDB" id="A0AAN9TXF7"/>
<dbReference type="SMART" id="SM00587">
    <property type="entry name" value="CHK"/>
    <property type="match status" value="1"/>
</dbReference>
<feature type="domain" description="CHK kinase-like" evidence="1">
    <location>
        <begin position="119"/>
        <end position="310"/>
    </location>
</feature>
<keyword evidence="3" id="KW-1185">Reference proteome</keyword>
<dbReference type="EMBL" id="JBBCAQ010000016">
    <property type="protein sequence ID" value="KAK7597930.1"/>
    <property type="molecule type" value="Genomic_DNA"/>
</dbReference>
<dbReference type="Pfam" id="PF02958">
    <property type="entry name" value="EcKL"/>
    <property type="match status" value="1"/>
</dbReference>
<gene>
    <name evidence="2" type="ORF">V9T40_014886</name>
</gene>
<dbReference type="PANTHER" id="PTHR11012">
    <property type="entry name" value="PROTEIN KINASE-LIKE DOMAIN-CONTAINING"/>
    <property type="match status" value="1"/>
</dbReference>
<comment type="caution">
    <text evidence="2">The sequence shown here is derived from an EMBL/GenBank/DDBJ whole genome shotgun (WGS) entry which is preliminary data.</text>
</comment>
<dbReference type="InterPro" id="IPR011009">
    <property type="entry name" value="Kinase-like_dom_sf"/>
</dbReference>
<accession>A0AAN9TXF7</accession>
<evidence type="ECO:0000259" key="1">
    <source>
        <dbReference type="SMART" id="SM00587"/>
    </source>
</evidence>
<protein>
    <recommendedName>
        <fullName evidence="1">CHK kinase-like domain-containing protein</fullName>
    </recommendedName>
</protein>
<sequence>MDSISRTDLLHNILKPSFPRAENIEILEIKEAGHDFQFTSSLEQVTIRYDQEGERHEKHLVIKISNNDASFVQCFVKMNFYSREIFMYKILIPEIRNFLDDPILPICYHAIHTNDSTILVLENILVQGYETGRRRQLLNCQQSFPVLEALAQFHAASHKVCQSTRSLLNDLLFETSILIEFKEMVVDLWGPALCKLLRMKNAAHLLENVRAAIEYLRQNELSTKLSHSNFKFNVLNHGDFRTTNLMFKFNSQDRRVEGIKFVDFQTCKWTSPALDLIYFFTSSVRADVIEDQFETLVNWYLQCLKAKLEKLNCSNTYNKQNFEADFQSLAYFLFLCALYVGPLVSPLDREEQGRVHLLDEKGREDLYQRCLDDANWVDTMYRWMKFCDKLNIFNTLLAKPT</sequence>
<evidence type="ECO:0000313" key="3">
    <source>
        <dbReference type="Proteomes" id="UP001367676"/>
    </source>
</evidence>
<reference evidence="2 3" key="1">
    <citation type="submission" date="2024-03" db="EMBL/GenBank/DDBJ databases">
        <title>Adaptation during the transition from Ophiocordyceps entomopathogen to insect associate is accompanied by gene loss and intensified selection.</title>
        <authorList>
            <person name="Ward C.M."/>
            <person name="Onetto C.A."/>
            <person name="Borneman A.R."/>
        </authorList>
    </citation>
    <scope>NUCLEOTIDE SEQUENCE [LARGE SCALE GENOMIC DNA]</scope>
    <source>
        <strain evidence="2">AWRI1</strain>
        <tissue evidence="2">Single Adult Female</tissue>
    </source>
</reference>
<dbReference type="Gene3D" id="3.90.1200.10">
    <property type="match status" value="1"/>
</dbReference>
<dbReference type="PANTHER" id="PTHR11012:SF30">
    <property type="entry name" value="PROTEIN KINASE-LIKE DOMAIN-CONTAINING"/>
    <property type="match status" value="1"/>
</dbReference>
<organism evidence="2 3">
    <name type="scientific">Parthenolecanium corni</name>
    <dbReference type="NCBI Taxonomy" id="536013"/>
    <lineage>
        <taxon>Eukaryota</taxon>
        <taxon>Metazoa</taxon>
        <taxon>Ecdysozoa</taxon>
        <taxon>Arthropoda</taxon>
        <taxon>Hexapoda</taxon>
        <taxon>Insecta</taxon>
        <taxon>Pterygota</taxon>
        <taxon>Neoptera</taxon>
        <taxon>Paraneoptera</taxon>
        <taxon>Hemiptera</taxon>
        <taxon>Sternorrhyncha</taxon>
        <taxon>Coccoidea</taxon>
        <taxon>Coccidae</taxon>
        <taxon>Parthenolecanium</taxon>
    </lineage>
</organism>
<dbReference type="InterPro" id="IPR015897">
    <property type="entry name" value="CHK_kinase-like"/>
</dbReference>